<comment type="caution">
    <text evidence="2">The sequence shown here is derived from an EMBL/GenBank/DDBJ whole genome shotgun (WGS) entry which is preliminary data.</text>
</comment>
<organism evidence="2 3">
    <name type="scientific">Candidatus Kerfeldbacteria bacterium CG08_land_8_20_14_0_20_40_16</name>
    <dbReference type="NCBI Taxonomy" id="2014244"/>
    <lineage>
        <taxon>Bacteria</taxon>
        <taxon>Candidatus Kerfeldiibacteriota</taxon>
    </lineage>
</organism>
<sequence>MALSSRMQNLAKQSLIKNPSISRDSLHDVASKMMGKKGVTSSVKKVLKDTGHFYGSQRMNKHQYGQAIRKISEELKKQGIKENSFAKKIGESLRSQQGLVRGSEAEKIFEKDIQRELAAGESTEMDPETRNRLRTKLMQGQKLTKRDLKGVPEEELDKLKGMIEALKHIHQRERAEDIEREAKSQTDEKKLREEIQSSASSSQNEGKKEPDSGGIASPKRQSTVPLQGGFGNGSNLERRETREQFSILESGSELKKASSRSEENSDTPPVNQEPSSDDEEGGVSDMEIG</sequence>
<dbReference type="AlphaFoldDB" id="A0A2H0YXS4"/>
<dbReference type="EMBL" id="PEXU01000035">
    <property type="protein sequence ID" value="PIS42552.1"/>
    <property type="molecule type" value="Genomic_DNA"/>
</dbReference>
<protein>
    <submittedName>
        <fullName evidence="2">Uncharacterized protein</fullName>
    </submittedName>
</protein>
<evidence type="ECO:0000313" key="3">
    <source>
        <dbReference type="Proteomes" id="UP000231542"/>
    </source>
</evidence>
<evidence type="ECO:0000313" key="2">
    <source>
        <dbReference type="EMBL" id="PIS42552.1"/>
    </source>
</evidence>
<feature type="compositionally biased region" description="Acidic residues" evidence="1">
    <location>
        <begin position="275"/>
        <end position="289"/>
    </location>
</feature>
<gene>
    <name evidence="2" type="ORF">COT24_02845</name>
</gene>
<evidence type="ECO:0000256" key="1">
    <source>
        <dbReference type="SAM" id="MobiDB-lite"/>
    </source>
</evidence>
<dbReference type="Proteomes" id="UP000231542">
    <property type="component" value="Unassembled WGS sequence"/>
</dbReference>
<proteinExistence type="predicted"/>
<reference evidence="2 3" key="1">
    <citation type="submission" date="2017-09" db="EMBL/GenBank/DDBJ databases">
        <title>Depth-based differentiation of microbial function through sediment-hosted aquifers and enrichment of novel symbionts in the deep terrestrial subsurface.</title>
        <authorList>
            <person name="Probst A.J."/>
            <person name="Ladd B."/>
            <person name="Jarett J.K."/>
            <person name="Geller-Mcgrath D.E."/>
            <person name="Sieber C.M."/>
            <person name="Emerson J.B."/>
            <person name="Anantharaman K."/>
            <person name="Thomas B.C."/>
            <person name="Malmstrom R."/>
            <person name="Stieglmeier M."/>
            <person name="Klingl A."/>
            <person name="Woyke T."/>
            <person name="Ryan C.M."/>
            <person name="Banfield J.F."/>
        </authorList>
    </citation>
    <scope>NUCLEOTIDE SEQUENCE [LARGE SCALE GENOMIC DNA]</scope>
    <source>
        <strain evidence="2">CG08_land_8_20_14_0_20_40_16</strain>
    </source>
</reference>
<feature type="region of interest" description="Disordered" evidence="1">
    <location>
        <begin position="170"/>
        <end position="289"/>
    </location>
</feature>
<feature type="compositionally biased region" description="Basic and acidic residues" evidence="1">
    <location>
        <begin position="170"/>
        <end position="195"/>
    </location>
</feature>
<feature type="compositionally biased region" description="Basic and acidic residues" evidence="1">
    <location>
        <begin position="252"/>
        <end position="263"/>
    </location>
</feature>
<accession>A0A2H0YXS4</accession>
<name>A0A2H0YXS4_9BACT</name>